<sequence>MAIVTVPGSTSVTARASVLAAAADAGAVTLFGAVLLALGLVLLLVALAGLGIQSIPVVG</sequence>
<feature type="transmembrane region" description="Helical" evidence="1">
    <location>
        <begin position="30"/>
        <end position="52"/>
    </location>
</feature>
<keyword evidence="1" id="KW-0472">Membrane</keyword>
<comment type="caution">
    <text evidence="2">The sequence shown here is derived from an EMBL/GenBank/DDBJ whole genome shotgun (WGS) entry which is preliminary data.</text>
</comment>
<dbReference type="Proteomes" id="UP000321049">
    <property type="component" value="Unassembled WGS sequence"/>
</dbReference>
<keyword evidence="1" id="KW-1133">Transmembrane helix</keyword>
<dbReference type="AlphaFoldDB" id="A0A511JJP3"/>
<name>A0A511JJP3_9CELL</name>
<organism evidence="2 3">
    <name type="scientific">Cellulomonas terrae</name>
    <dbReference type="NCBI Taxonomy" id="311234"/>
    <lineage>
        <taxon>Bacteria</taxon>
        <taxon>Bacillati</taxon>
        <taxon>Actinomycetota</taxon>
        <taxon>Actinomycetes</taxon>
        <taxon>Micrococcales</taxon>
        <taxon>Cellulomonadaceae</taxon>
        <taxon>Cellulomonas</taxon>
    </lineage>
</organism>
<accession>A0A511JJP3</accession>
<evidence type="ECO:0000313" key="3">
    <source>
        <dbReference type="Proteomes" id="UP000321049"/>
    </source>
</evidence>
<evidence type="ECO:0000256" key="1">
    <source>
        <dbReference type="SAM" id="Phobius"/>
    </source>
</evidence>
<protein>
    <submittedName>
        <fullName evidence="2">Uncharacterized protein</fullName>
    </submittedName>
</protein>
<reference evidence="2 3" key="1">
    <citation type="submission" date="2019-07" db="EMBL/GenBank/DDBJ databases">
        <title>Whole genome shotgun sequence of Cellulomonas terrae NBRC 100819.</title>
        <authorList>
            <person name="Hosoyama A."/>
            <person name="Uohara A."/>
            <person name="Ohji S."/>
            <person name="Ichikawa N."/>
        </authorList>
    </citation>
    <scope>NUCLEOTIDE SEQUENCE [LARGE SCALE GENOMIC DNA]</scope>
    <source>
        <strain evidence="2 3">NBRC 100819</strain>
    </source>
</reference>
<keyword evidence="1" id="KW-0812">Transmembrane</keyword>
<dbReference type="EMBL" id="BJWH01000007">
    <property type="protein sequence ID" value="GEL98176.1"/>
    <property type="molecule type" value="Genomic_DNA"/>
</dbReference>
<proteinExistence type="predicted"/>
<evidence type="ECO:0000313" key="2">
    <source>
        <dbReference type="EMBL" id="GEL98176.1"/>
    </source>
</evidence>
<dbReference type="RefSeq" id="WP_146845712.1">
    <property type="nucleotide sequence ID" value="NZ_BJWH01000007.1"/>
</dbReference>
<gene>
    <name evidence="2" type="ORF">CTE05_17230</name>
</gene>
<keyword evidence="3" id="KW-1185">Reference proteome</keyword>